<sequence length="279" mass="31507">MGTMMQSLSYWLSEHPSIIGFRWNHSQSWGSTWSFLFTSIAAYITLSIFIRLVLALFRCRRPVPLGPIPAVHSLAMALISLIIFVGILFSSAAEIRETRWFWRRTKTPFQWFLCFPLGTRPTGRIPPLVPYILHHSPSPETDVLSIIQSINTIVYVIFVVGIFSIISSGGDFVDDSSLLGGLWVPILDRNWITQCLFSVCGELPGGCNGIGAWVFNSVLNAAILLLFMNFYVKMHLRKRKKVVPVVVQDDSSSSNSSSKLEMMKKEIEMKEAMIKEKDL</sequence>
<dbReference type="AlphaFoldDB" id="A0A200R7J5"/>
<dbReference type="PANTHER" id="PTHR11157">
    <property type="entry name" value="FATTY ACID ACYL TRANSFERASE-RELATED"/>
    <property type="match status" value="1"/>
</dbReference>
<evidence type="ECO:0000256" key="9">
    <source>
        <dbReference type="ARBA" id="ARBA00023160"/>
    </source>
</evidence>
<keyword evidence="2" id="KW-0444">Lipid biosynthesis</keyword>
<evidence type="ECO:0000313" key="12">
    <source>
        <dbReference type="Proteomes" id="UP000195402"/>
    </source>
</evidence>
<dbReference type="GO" id="GO:0019367">
    <property type="term" value="P:fatty acid elongation, saturated fatty acid"/>
    <property type="evidence" value="ECO:0007669"/>
    <property type="project" value="TreeGrafter"/>
</dbReference>
<keyword evidence="12" id="KW-1185">Reference proteome</keyword>
<evidence type="ECO:0000256" key="10">
    <source>
        <dbReference type="SAM" id="Phobius"/>
    </source>
</evidence>
<dbReference type="GO" id="GO:0042761">
    <property type="term" value="P:very long-chain fatty acid biosynthetic process"/>
    <property type="evidence" value="ECO:0007669"/>
    <property type="project" value="TreeGrafter"/>
</dbReference>
<keyword evidence="6 10" id="KW-1133">Transmembrane helix</keyword>
<evidence type="ECO:0000256" key="1">
    <source>
        <dbReference type="ARBA" id="ARBA00004141"/>
    </source>
</evidence>
<evidence type="ECO:0000256" key="8">
    <source>
        <dbReference type="ARBA" id="ARBA00023136"/>
    </source>
</evidence>
<dbReference type="GO" id="GO:0034626">
    <property type="term" value="P:fatty acid elongation, polyunsaturated fatty acid"/>
    <property type="evidence" value="ECO:0007669"/>
    <property type="project" value="TreeGrafter"/>
</dbReference>
<evidence type="ECO:0000256" key="4">
    <source>
        <dbReference type="ARBA" id="ARBA00022692"/>
    </source>
</evidence>
<dbReference type="Pfam" id="PF01151">
    <property type="entry name" value="ELO"/>
    <property type="match status" value="1"/>
</dbReference>
<feature type="transmembrane region" description="Helical" evidence="10">
    <location>
        <begin position="210"/>
        <end position="232"/>
    </location>
</feature>
<feature type="transmembrane region" description="Helical" evidence="10">
    <location>
        <begin position="32"/>
        <end position="54"/>
    </location>
</feature>
<dbReference type="PANTHER" id="PTHR11157:SF11">
    <property type="entry name" value="ELONGATION OF FATTY ACIDS PROTEIN 3-LIKE"/>
    <property type="match status" value="1"/>
</dbReference>
<proteinExistence type="predicted"/>
<keyword evidence="5" id="KW-0276">Fatty acid metabolism</keyword>
<feature type="transmembrane region" description="Helical" evidence="10">
    <location>
        <begin position="153"/>
        <end position="173"/>
    </location>
</feature>
<dbReference type="GO" id="GO:0005789">
    <property type="term" value="C:endoplasmic reticulum membrane"/>
    <property type="evidence" value="ECO:0007669"/>
    <property type="project" value="TreeGrafter"/>
</dbReference>
<dbReference type="GO" id="GO:0009922">
    <property type="term" value="F:fatty acid elongase activity"/>
    <property type="evidence" value="ECO:0007669"/>
    <property type="project" value="InterPro"/>
</dbReference>
<reference evidence="11 12" key="1">
    <citation type="journal article" date="2017" name="Mol. Plant">
        <title>The Genome of Medicinal Plant Macleaya cordata Provides New Insights into Benzylisoquinoline Alkaloids Metabolism.</title>
        <authorList>
            <person name="Liu X."/>
            <person name="Liu Y."/>
            <person name="Huang P."/>
            <person name="Ma Y."/>
            <person name="Qing Z."/>
            <person name="Tang Q."/>
            <person name="Cao H."/>
            <person name="Cheng P."/>
            <person name="Zheng Y."/>
            <person name="Yuan Z."/>
            <person name="Zhou Y."/>
            <person name="Liu J."/>
            <person name="Tang Z."/>
            <person name="Zhuo Y."/>
            <person name="Zhang Y."/>
            <person name="Yu L."/>
            <person name="Huang J."/>
            <person name="Yang P."/>
            <person name="Peng Q."/>
            <person name="Zhang J."/>
            <person name="Jiang W."/>
            <person name="Zhang Z."/>
            <person name="Lin K."/>
            <person name="Ro D.K."/>
            <person name="Chen X."/>
            <person name="Xiong X."/>
            <person name="Shang Y."/>
            <person name="Huang S."/>
            <person name="Zeng J."/>
        </authorList>
    </citation>
    <scope>NUCLEOTIDE SEQUENCE [LARGE SCALE GENOMIC DNA]</scope>
    <source>
        <strain evidence="12">cv. BLH2017</strain>
        <tissue evidence="11">Root</tissue>
    </source>
</reference>
<dbReference type="STRING" id="56857.A0A200R7J5"/>
<evidence type="ECO:0000313" key="11">
    <source>
        <dbReference type="EMBL" id="OVA18643.1"/>
    </source>
</evidence>
<evidence type="ECO:0000256" key="6">
    <source>
        <dbReference type="ARBA" id="ARBA00022989"/>
    </source>
</evidence>
<dbReference type="GO" id="GO:0034625">
    <property type="term" value="P:fatty acid elongation, monounsaturated fatty acid"/>
    <property type="evidence" value="ECO:0007669"/>
    <property type="project" value="TreeGrafter"/>
</dbReference>
<keyword evidence="4 10" id="KW-0812">Transmembrane</keyword>
<keyword evidence="3" id="KW-0808">Transferase</keyword>
<comment type="subcellular location">
    <subcellularLocation>
        <location evidence="1">Membrane</location>
        <topology evidence="1">Multi-pass membrane protein</topology>
    </subcellularLocation>
</comment>
<evidence type="ECO:0000256" key="3">
    <source>
        <dbReference type="ARBA" id="ARBA00022679"/>
    </source>
</evidence>
<dbReference type="Proteomes" id="UP000195402">
    <property type="component" value="Unassembled WGS sequence"/>
</dbReference>
<dbReference type="OrthoDB" id="434092at2759"/>
<dbReference type="InParanoid" id="A0A200R7J5"/>
<comment type="caution">
    <text evidence="11">The sequence shown here is derived from an EMBL/GenBank/DDBJ whole genome shotgun (WGS) entry which is preliminary data.</text>
</comment>
<gene>
    <name evidence="11" type="ORF">BVC80_1831g200</name>
</gene>
<keyword evidence="8 10" id="KW-0472">Membrane</keyword>
<keyword evidence="7" id="KW-0443">Lipid metabolism</keyword>
<name>A0A200R7J5_MACCD</name>
<dbReference type="OMA" id="FAVFIRM"/>
<feature type="transmembrane region" description="Helical" evidence="10">
    <location>
        <begin position="74"/>
        <end position="95"/>
    </location>
</feature>
<protein>
    <submittedName>
        <fullName evidence="11">GNS1/SUR4 membrane protein</fullName>
    </submittedName>
</protein>
<dbReference type="GO" id="GO:0030148">
    <property type="term" value="P:sphingolipid biosynthetic process"/>
    <property type="evidence" value="ECO:0007669"/>
    <property type="project" value="TreeGrafter"/>
</dbReference>
<organism evidence="11 12">
    <name type="scientific">Macleaya cordata</name>
    <name type="common">Five-seeded plume-poppy</name>
    <name type="synonym">Bocconia cordata</name>
    <dbReference type="NCBI Taxonomy" id="56857"/>
    <lineage>
        <taxon>Eukaryota</taxon>
        <taxon>Viridiplantae</taxon>
        <taxon>Streptophyta</taxon>
        <taxon>Embryophyta</taxon>
        <taxon>Tracheophyta</taxon>
        <taxon>Spermatophyta</taxon>
        <taxon>Magnoliopsida</taxon>
        <taxon>Ranunculales</taxon>
        <taxon>Papaveraceae</taxon>
        <taxon>Papaveroideae</taxon>
        <taxon>Macleaya</taxon>
    </lineage>
</organism>
<evidence type="ECO:0000256" key="2">
    <source>
        <dbReference type="ARBA" id="ARBA00022516"/>
    </source>
</evidence>
<evidence type="ECO:0000256" key="7">
    <source>
        <dbReference type="ARBA" id="ARBA00023098"/>
    </source>
</evidence>
<dbReference type="EMBL" id="MVGT01000435">
    <property type="protein sequence ID" value="OVA18643.1"/>
    <property type="molecule type" value="Genomic_DNA"/>
</dbReference>
<dbReference type="InterPro" id="IPR002076">
    <property type="entry name" value="ELO_fam"/>
</dbReference>
<keyword evidence="9" id="KW-0275">Fatty acid biosynthesis</keyword>
<evidence type="ECO:0000256" key="5">
    <source>
        <dbReference type="ARBA" id="ARBA00022832"/>
    </source>
</evidence>
<accession>A0A200R7J5</accession>